<dbReference type="PANTHER" id="PTHR37324">
    <property type="entry name" value="PTS SYSTEM GALACTITOL-SPECIFIC EIIC COMPONENT"/>
    <property type="match status" value="1"/>
</dbReference>
<evidence type="ECO:0000256" key="7">
    <source>
        <dbReference type="ARBA" id="ARBA00022989"/>
    </source>
</evidence>
<feature type="transmembrane region" description="Helical" evidence="9">
    <location>
        <begin position="216"/>
        <end position="239"/>
    </location>
</feature>
<reference evidence="11 12" key="1">
    <citation type="submission" date="2020-04" db="EMBL/GenBank/DDBJ databases">
        <authorList>
            <person name="Hitch T.C.A."/>
            <person name="Wylensek D."/>
            <person name="Clavel T."/>
        </authorList>
    </citation>
    <scope>NUCLEOTIDE SEQUENCE [LARGE SCALE GENOMIC DNA]</scope>
    <source>
        <strain evidence="11 12">WB01_NA02</strain>
    </source>
</reference>
<evidence type="ECO:0000313" key="12">
    <source>
        <dbReference type="Proteomes" id="UP000587880"/>
    </source>
</evidence>
<keyword evidence="7 9" id="KW-1133">Transmembrane helix</keyword>
<feature type="transmembrane region" description="Helical" evidence="9">
    <location>
        <begin position="251"/>
        <end position="273"/>
    </location>
</feature>
<keyword evidence="3" id="KW-1003">Cell membrane</keyword>
<feature type="transmembrane region" description="Helical" evidence="9">
    <location>
        <begin position="304"/>
        <end position="323"/>
    </location>
</feature>
<feature type="transmembrane region" description="Helical" evidence="9">
    <location>
        <begin position="89"/>
        <end position="109"/>
    </location>
</feature>
<dbReference type="GO" id="GO:0015577">
    <property type="term" value="F:galactitol transmembrane transporter activity"/>
    <property type="evidence" value="ECO:0007669"/>
    <property type="project" value="InterPro"/>
</dbReference>
<dbReference type="Proteomes" id="UP000587880">
    <property type="component" value="Unassembled WGS sequence"/>
</dbReference>
<evidence type="ECO:0000256" key="2">
    <source>
        <dbReference type="ARBA" id="ARBA00022448"/>
    </source>
</evidence>
<feature type="transmembrane region" description="Helical" evidence="9">
    <location>
        <begin position="421"/>
        <end position="437"/>
    </location>
</feature>
<evidence type="ECO:0000313" key="11">
    <source>
        <dbReference type="EMBL" id="NMF05037.1"/>
    </source>
</evidence>
<gene>
    <name evidence="11" type="ORF">HF849_09745</name>
</gene>
<keyword evidence="6 9" id="KW-0812">Transmembrane</keyword>
<dbReference type="PANTHER" id="PTHR37324:SF2">
    <property type="entry name" value="PTS SYSTEM GALACTITOL-SPECIFIC EIIC COMPONENT"/>
    <property type="match status" value="1"/>
</dbReference>
<evidence type="ECO:0000256" key="4">
    <source>
        <dbReference type="ARBA" id="ARBA00022597"/>
    </source>
</evidence>
<dbReference type="EMBL" id="JABAGD010000015">
    <property type="protein sequence ID" value="NMF05037.1"/>
    <property type="molecule type" value="Genomic_DNA"/>
</dbReference>
<dbReference type="PIRSF" id="PIRSF006304">
    <property type="entry name" value="GatC"/>
    <property type="match status" value="1"/>
</dbReference>
<dbReference type="InterPro" id="IPR013853">
    <property type="entry name" value="EIIC-GAT"/>
</dbReference>
<sequence>MMSVINYILGLGAAVFLPIVMIILGLCMKMKIKKAIIAGLTLGIAFTGMNVVLSFMFNSISPAASAFVQNTGIQLTSIDVGWSPMSAIAWAWPYAVLLFPLQIGINIVMLGLKLTDCLNVDLWNVWGKIFTATMVAAVTGNVFWGFVAAGIQVILELKSADISQKQLYRITKIPGVACSHYMCIQAALLAPINRLLDFVPGINKININAEQLKKKIGIFGENSVMGFIVGTLIAAFAGYDLKGILTTAVEVSTALVLFPMVAKLFMQALAPIADATSTIMKKKFKGRQIYIGLDWPFLAGQSELWVASIILVPIELLLAIVMSKSGLNNVIPLAGIVNTVVIVPALIVTGGNLIRMIILGIIATPIYLAVATSFSPIITDLAKSVGTITIPSGQYITYFGIEMPELRWLLAHGFNIVNGEILAPILLIGYFALFLWYKKYMKNKDFIAESESNAASF</sequence>
<keyword evidence="2" id="KW-0813">Transport</keyword>
<feature type="transmembrane region" description="Helical" evidence="9">
    <location>
        <begin position="353"/>
        <end position="374"/>
    </location>
</feature>
<organism evidence="11 12">
    <name type="scientific">Clostridium beijerinckii</name>
    <name type="common">Clostridium MP</name>
    <dbReference type="NCBI Taxonomy" id="1520"/>
    <lineage>
        <taxon>Bacteria</taxon>
        <taxon>Bacillati</taxon>
        <taxon>Bacillota</taxon>
        <taxon>Clostridia</taxon>
        <taxon>Eubacteriales</taxon>
        <taxon>Clostridiaceae</taxon>
        <taxon>Clostridium</taxon>
    </lineage>
</organism>
<comment type="subcellular location">
    <subcellularLocation>
        <location evidence="1">Cell membrane</location>
        <topology evidence="1">Multi-pass membrane protein</topology>
    </subcellularLocation>
</comment>
<evidence type="ECO:0000256" key="9">
    <source>
        <dbReference type="SAM" id="Phobius"/>
    </source>
</evidence>
<dbReference type="GO" id="GO:0005886">
    <property type="term" value="C:plasma membrane"/>
    <property type="evidence" value="ECO:0007669"/>
    <property type="project" value="UniProtKB-SubCell"/>
</dbReference>
<evidence type="ECO:0000256" key="8">
    <source>
        <dbReference type="ARBA" id="ARBA00023136"/>
    </source>
</evidence>
<feature type="transmembrane region" description="Helical" evidence="9">
    <location>
        <begin position="35"/>
        <end position="57"/>
    </location>
</feature>
<evidence type="ECO:0000256" key="3">
    <source>
        <dbReference type="ARBA" id="ARBA00022475"/>
    </source>
</evidence>
<evidence type="ECO:0000256" key="5">
    <source>
        <dbReference type="ARBA" id="ARBA00022683"/>
    </source>
</evidence>
<dbReference type="InterPro" id="IPR013014">
    <property type="entry name" value="PTS_EIIC_2"/>
</dbReference>
<protein>
    <submittedName>
        <fullName evidence="11">PTS galactitol transporter subunit IIC</fullName>
    </submittedName>
</protein>
<dbReference type="GO" id="GO:0009401">
    <property type="term" value="P:phosphoenolpyruvate-dependent sugar phosphotransferase system"/>
    <property type="evidence" value="ECO:0007669"/>
    <property type="project" value="UniProtKB-KW"/>
</dbReference>
<evidence type="ECO:0000259" key="10">
    <source>
        <dbReference type="PROSITE" id="PS51104"/>
    </source>
</evidence>
<name>A0A7X9SNP6_CLOBE</name>
<dbReference type="PROSITE" id="PS51104">
    <property type="entry name" value="PTS_EIIC_TYPE_2"/>
    <property type="match status" value="1"/>
</dbReference>
<feature type="transmembrane region" description="Helical" evidence="9">
    <location>
        <begin position="6"/>
        <end position="28"/>
    </location>
</feature>
<keyword evidence="8 9" id="KW-0472">Membrane</keyword>
<feature type="transmembrane region" description="Helical" evidence="9">
    <location>
        <begin position="330"/>
        <end position="347"/>
    </location>
</feature>
<proteinExistence type="predicted"/>
<keyword evidence="5" id="KW-0598">Phosphotransferase system</keyword>
<keyword evidence="4" id="KW-0762">Sugar transport</keyword>
<evidence type="ECO:0000256" key="6">
    <source>
        <dbReference type="ARBA" id="ARBA00022692"/>
    </source>
</evidence>
<evidence type="ECO:0000256" key="1">
    <source>
        <dbReference type="ARBA" id="ARBA00004651"/>
    </source>
</evidence>
<accession>A0A7X9SNP6</accession>
<dbReference type="InterPro" id="IPR004703">
    <property type="entry name" value="PTS_sugar-sp_permease"/>
</dbReference>
<feature type="transmembrane region" description="Helical" evidence="9">
    <location>
        <begin position="129"/>
        <end position="155"/>
    </location>
</feature>
<feature type="transmembrane region" description="Helical" evidence="9">
    <location>
        <begin position="176"/>
        <end position="196"/>
    </location>
</feature>
<comment type="caution">
    <text evidence="11">The sequence shown here is derived from an EMBL/GenBank/DDBJ whole genome shotgun (WGS) entry which is preliminary data.</text>
</comment>
<feature type="domain" description="PTS EIIC type-2" evidence="10">
    <location>
        <begin position="5"/>
        <end position="440"/>
    </location>
</feature>
<dbReference type="Pfam" id="PF03611">
    <property type="entry name" value="EIIC-GAT"/>
    <property type="match status" value="1"/>
</dbReference>
<dbReference type="AlphaFoldDB" id="A0A7X9SNP6"/>